<feature type="non-terminal residue" evidence="2">
    <location>
        <position position="1"/>
    </location>
</feature>
<evidence type="ECO:0000313" key="2">
    <source>
        <dbReference type="EMBL" id="CAI0393882.1"/>
    </source>
</evidence>
<feature type="compositionally biased region" description="Low complexity" evidence="1">
    <location>
        <begin position="37"/>
        <end position="77"/>
    </location>
</feature>
<reference evidence="2" key="1">
    <citation type="submission" date="2022-08" db="EMBL/GenBank/DDBJ databases">
        <authorList>
            <person name="Gutierrez-Valencia J."/>
        </authorList>
    </citation>
    <scope>NUCLEOTIDE SEQUENCE</scope>
</reference>
<comment type="caution">
    <text evidence="2">The sequence shown here is derived from an EMBL/GenBank/DDBJ whole genome shotgun (WGS) entry which is preliminary data.</text>
</comment>
<proteinExistence type="predicted"/>
<evidence type="ECO:0000256" key="1">
    <source>
        <dbReference type="SAM" id="MobiDB-lite"/>
    </source>
</evidence>
<evidence type="ECO:0000313" key="3">
    <source>
        <dbReference type="Proteomes" id="UP001154282"/>
    </source>
</evidence>
<accession>A0AAV0I8N4</accession>
<sequence length="131" mass="14157">EPTTSPFSIKPHRLATSRSASSTPTLLLLLRNSARCLPRASRVPSPKPSTSTTRSRAGTETPSPSTATTPGPNSSTPVSSPAPCLTSSGRRRTTKFWCRYFRAARVADTWTRRTSWCSWPSRSAFSTAAEG</sequence>
<organism evidence="2 3">
    <name type="scientific">Linum tenue</name>
    <dbReference type="NCBI Taxonomy" id="586396"/>
    <lineage>
        <taxon>Eukaryota</taxon>
        <taxon>Viridiplantae</taxon>
        <taxon>Streptophyta</taxon>
        <taxon>Embryophyta</taxon>
        <taxon>Tracheophyta</taxon>
        <taxon>Spermatophyta</taxon>
        <taxon>Magnoliopsida</taxon>
        <taxon>eudicotyledons</taxon>
        <taxon>Gunneridae</taxon>
        <taxon>Pentapetalae</taxon>
        <taxon>rosids</taxon>
        <taxon>fabids</taxon>
        <taxon>Malpighiales</taxon>
        <taxon>Linaceae</taxon>
        <taxon>Linum</taxon>
    </lineage>
</organism>
<name>A0AAV0I8N4_9ROSI</name>
<dbReference type="Proteomes" id="UP001154282">
    <property type="component" value="Unassembled WGS sequence"/>
</dbReference>
<dbReference type="AlphaFoldDB" id="A0AAV0I8N4"/>
<feature type="region of interest" description="Disordered" evidence="1">
    <location>
        <begin position="37"/>
        <end position="88"/>
    </location>
</feature>
<protein>
    <submittedName>
        <fullName evidence="2">Uncharacterized protein</fullName>
    </submittedName>
</protein>
<dbReference type="EMBL" id="CAMGYJ010000003">
    <property type="protein sequence ID" value="CAI0393882.1"/>
    <property type="molecule type" value="Genomic_DNA"/>
</dbReference>
<keyword evidence="3" id="KW-1185">Reference proteome</keyword>
<feature type="region of interest" description="Disordered" evidence="1">
    <location>
        <begin position="1"/>
        <end position="22"/>
    </location>
</feature>
<gene>
    <name evidence="2" type="ORF">LITE_LOCUS8122</name>
</gene>